<dbReference type="InterPro" id="IPR006129">
    <property type="entry name" value="AdhesinB"/>
</dbReference>
<dbReference type="EMBL" id="MHTV01000042">
    <property type="protein sequence ID" value="OHA65736.1"/>
    <property type="molecule type" value="Genomic_DNA"/>
</dbReference>
<keyword evidence="5" id="KW-0472">Membrane</keyword>
<dbReference type="Gene3D" id="3.40.50.1980">
    <property type="entry name" value="Nitrogenase molybdenum iron protein domain"/>
    <property type="match status" value="2"/>
</dbReference>
<organism evidence="6 7">
    <name type="scientific">Candidatus Wildermuthbacteria bacterium RIFCSPHIGHO2_02_FULL_45_25</name>
    <dbReference type="NCBI Taxonomy" id="1802450"/>
    <lineage>
        <taxon>Bacteria</taxon>
        <taxon>Candidatus Wildermuthiibacteriota</taxon>
    </lineage>
</organism>
<comment type="caution">
    <text evidence="6">The sequence shown here is derived from an EMBL/GenBank/DDBJ whole genome shotgun (WGS) entry which is preliminary data.</text>
</comment>
<evidence type="ECO:0000256" key="1">
    <source>
        <dbReference type="ARBA" id="ARBA00011028"/>
    </source>
</evidence>
<dbReference type="GO" id="GO:0007155">
    <property type="term" value="P:cell adhesion"/>
    <property type="evidence" value="ECO:0007669"/>
    <property type="project" value="InterPro"/>
</dbReference>
<dbReference type="PANTHER" id="PTHR42953:SF3">
    <property type="entry name" value="HIGH-AFFINITY ZINC UPTAKE SYSTEM PROTEIN ZNUA"/>
    <property type="match status" value="1"/>
</dbReference>
<evidence type="ECO:0000313" key="7">
    <source>
        <dbReference type="Proteomes" id="UP000178092"/>
    </source>
</evidence>
<dbReference type="GO" id="GO:0030001">
    <property type="term" value="P:metal ion transport"/>
    <property type="evidence" value="ECO:0007669"/>
    <property type="project" value="InterPro"/>
</dbReference>
<comment type="similarity">
    <text evidence="1 4">Belongs to the bacterial solute-binding protein 9 family.</text>
</comment>
<dbReference type="GO" id="GO:0046872">
    <property type="term" value="F:metal ion binding"/>
    <property type="evidence" value="ECO:0007669"/>
    <property type="project" value="InterPro"/>
</dbReference>
<accession>A0A1G2QYS7</accession>
<dbReference type="Proteomes" id="UP000178092">
    <property type="component" value="Unassembled WGS sequence"/>
</dbReference>
<evidence type="ECO:0000256" key="4">
    <source>
        <dbReference type="RuleBase" id="RU003512"/>
    </source>
</evidence>
<dbReference type="InterPro" id="IPR006127">
    <property type="entry name" value="ZnuA-like"/>
</dbReference>
<dbReference type="PRINTS" id="PR00691">
    <property type="entry name" value="ADHESINB"/>
</dbReference>
<evidence type="ECO:0000256" key="3">
    <source>
        <dbReference type="ARBA" id="ARBA00022729"/>
    </source>
</evidence>
<dbReference type="InterPro" id="IPR050492">
    <property type="entry name" value="Bact_metal-bind_prot9"/>
</dbReference>
<evidence type="ECO:0000256" key="5">
    <source>
        <dbReference type="SAM" id="Phobius"/>
    </source>
</evidence>
<proteinExistence type="inferred from homology"/>
<reference evidence="6 7" key="1">
    <citation type="journal article" date="2016" name="Nat. Commun.">
        <title>Thousands of microbial genomes shed light on interconnected biogeochemical processes in an aquifer system.</title>
        <authorList>
            <person name="Anantharaman K."/>
            <person name="Brown C.T."/>
            <person name="Hug L.A."/>
            <person name="Sharon I."/>
            <person name="Castelle C.J."/>
            <person name="Probst A.J."/>
            <person name="Thomas B.C."/>
            <person name="Singh A."/>
            <person name="Wilkins M.J."/>
            <person name="Karaoz U."/>
            <person name="Brodie E.L."/>
            <person name="Williams K.H."/>
            <person name="Hubbard S.S."/>
            <person name="Banfield J.F."/>
        </authorList>
    </citation>
    <scope>NUCLEOTIDE SEQUENCE [LARGE SCALE GENOMIC DNA]</scope>
</reference>
<feature type="transmembrane region" description="Helical" evidence="5">
    <location>
        <begin position="7"/>
        <end position="26"/>
    </location>
</feature>
<evidence type="ECO:0008006" key="8">
    <source>
        <dbReference type="Google" id="ProtNLM"/>
    </source>
</evidence>
<dbReference type="AlphaFoldDB" id="A0A1G2QYS7"/>
<gene>
    <name evidence="6" type="ORF">A3C04_02365</name>
</gene>
<dbReference type="InterPro" id="IPR006128">
    <property type="entry name" value="Lipoprotein_PsaA-like"/>
</dbReference>
<dbReference type="SUPFAM" id="SSF53807">
    <property type="entry name" value="Helical backbone' metal receptor"/>
    <property type="match status" value="1"/>
</dbReference>
<evidence type="ECO:0000313" key="6">
    <source>
        <dbReference type="EMBL" id="OHA65736.1"/>
    </source>
</evidence>
<evidence type="ECO:0000256" key="2">
    <source>
        <dbReference type="ARBA" id="ARBA00022448"/>
    </source>
</evidence>
<keyword evidence="5" id="KW-1133">Transmembrane helix</keyword>
<sequence length="308" mass="34413">MKKFFPIGIATLFAVLFAGYGIWALWDSAREDGRDEKQLKVAATFSPLYDIAKNVAGEYANVELLVPPGASPHFYEFSPRQLANLQGTKAIFAIGYGADDWVTKAKEAIPGSEITLVDQGIALLSSLEEHGEEGEARDHGPIDPHYWLSFENARIIADTIARKLGELDSEHEADYRENARVYGQELSLAEHEIKEQLSTLESRNIITLHDAFYYFAQNFDLHIVGTFEPRAGEEPTPQFLARLREEIQTNNIKVLFAEPQMNSESLRQFAKDNNLALSLLDEAGGVEGRDSYIGLMRYNGNAISQALK</sequence>
<keyword evidence="2 4" id="KW-0813">Transport</keyword>
<keyword evidence="3" id="KW-0732">Signal</keyword>
<dbReference type="PANTHER" id="PTHR42953">
    <property type="entry name" value="HIGH-AFFINITY ZINC UPTAKE SYSTEM PROTEIN ZNUA-RELATED"/>
    <property type="match status" value="1"/>
</dbReference>
<dbReference type="PRINTS" id="PR00690">
    <property type="entry name" value="ADHESNFAMILY"/>
</dbReference>
<keyword evidence="5" id="KW-0812">Transmembrane</keyword>
<dbReference type="Pfam" id="PF01297">
    <property type="entry name" value="ZnuA"/>
    <property type="match status" value="1"/>
</dbReference>
<name>A0A1G2QYS7_9BACT</name>
<protein>
    <recommendedName>
        <fullName evidence="8">ABC transporter substrate-binding protein</fullName>
    </recommendedName>
</protein>